<keyword evidence="2" id="KW-0479">Metal-binding</keyword>
<evidence type="ECO:0000256" key="3">
    <source>
        <dbReference type="ARBA" id="ARBA00022729"/>
    </source>
</evidence>
<keyword evidence="3 4" id="KW-0732">Signal</keyword>
<dbReference type="Gene3D" id="3.40.190.10">
    <property type="entry name" value="Periplasmic binding protein-like II"/>
    <property type="match status" value="2"/>
</dbReference>
<name>A0ABN2WKD0_9MICO</name>
<proteinExistence type="inferred from homology"/>
<dbReference type="NCBIfam" id="TIGR01256">
    <property type="entry name" value="modA"/>
    <property type="match status" value="1"/>
</dbReference>
<reference evidence="5 6" key="1">
    <citation type="journal article" date="2019" name="Int. J. Syst. Evol. Microbiol.">
        <title>The Global Catalogue of Microorganisms (GCM) 10K type strain sequencing project: providing services to taxonomists for standard genome sequencing and annotation.</title>
        <authorList>
            <consortium name="The Broad Institute Genomics Platform"/>
            <consortium name="The Broad Institute Genome Sequencing Center for Infectious Disease"/>
            <person name="Wu L."/>
            <person name="Ma J."/>
        </authorList>
    </citation>
    <scope>NUCLEOTIDE SEQUENCE [LARGE SCALE GENOMIC DNA]</scope>
    <source>
        <strain evidence="5 6">JCM 15900</strain>
    </source>
</reference>
<dbReference type="InterPro" id="IPR005950">
    <property type="entry name" value="ModA"/>
</dbReference>
<sequence length="272" mass="27866">MHFSHRPPRRTVRIAAAALAAGLLIAPAGCASGPDSSGGGDSEGGEAEEPRTLTVFAAASLTDTFEQLTDAFSEQHDGVDVQLSFAGSSDLVAQITEGAPADVVATADERTMQQLVDDSLLTGEPTPFVTNVLEIAVPEGNPEGVSSLTDLANPDLDVVVCAPQVPCGAATEKVEEASGVRLSPVSEEPQVTDVLGKVAGGQADAGLVYRTDAAGSDAVEGIAFPEAQDAVNTYPIAPVADSASPALAQEFVDFVLSEEGWRIFEEAGFTAP</sequence>
<feature type="signal peptide" evidence="4">
    <location>
        <begin position="1"/>
        <end position="31"/>
    </location>
</feature>
<accession>A0ABN2WKD0</accession>
<evidence type="ECO:0000313" key="5">
    <source>
        <dbReference type="EMBL" id="GAA2094332.1"/>
    </source>
</evidence>
<protein>
    <submittedName>
        <fullName evidence="5">Molybdate ABC transporter substrate-binding protein</fullName>
    </submittedName>
</protein>
<evidence type="ECO:0000313" key="6">
    <source>
        <dbReference type="Proteomes" id="UP001500984"/>
    </source>
</evidence>
<dbReference type="SUPFAM" id="SSF53850">
    <property type="entry name" value="Periplasmic binding protein-like II"/>
    <property type="match status" value="1"/>
</dbReference>
<comment type="caution">
    <text evidence="5">The sequence shown here is derived from an EMBL/GenBank/DDBJ whole genome shotgun (WGS) entry which is preliminary data.</text>
</comment>
<evidence type="ECO:0000256" key="4">
    <source>
        <dbReference type="SAM" id="SignalP"/>
    </source>
</evidence>
<dbReference type="EMBL" id="BAAAPZ010000004">
    <property type="protein sequence ID" value="GAA2094332.1"/>
    <property type="molecule type" value="Genomic_DNA"/>
</dbReference>
<feature type="chain" id="PRO_5047041300" evidence="4">
    <location>
        <begin position="32"/>
        <end position="272"/>
    </location>
</feature>
<dbReference type="Proteomes" id="UP001500984">
    <property type="component" value="Unassembled WGS sequence"/>
</dbReference>
<gene>
    <name evidence="5" type="primary">modA</name>
    <name evidence="5" type="ORF">GCM10009823_13280</name>
</gene>
<keyword evidence="6" id="KW-1185">Reference proteome</keyword>
<evidence type="ECO:0000256" key="1">
    <source>
        <dbReference type="ARBA" id="ARBA00009175"/>
    </source>
</evidence>
<dbReference type="InterPro" id="IPR050682">
    <property type="entry name" value="ModA/WtpA"/>
</dbReference>
<dbReference type="Pfam" id="PF13531">
    <property type="entry name" value="SBP_bac_11"/>
    <property type="match status" value="1"/>
</dbReference>
<dbReference type="PIRSF" id="PIRSF004846">
    <property type="entry name" value="ModA"/>
    <property type="match status" value="1"/>
</dbReference>
<evidence type="ECO:0000256" key="2">
    <source>
        <dbReference type="ARBA" id="ARBA00022723"/>
    </source>
</evidence>
<comment type="similarity">
    <text evidence="1">Belongs to the bacterial solute-binding protein ModA family.</text>
</comment>
<dbReference type="CDD" id="cd13538">
    <property type="entry name" value="PBP2_ModA_like_1"/>
    <property type="match status" value="1"/>
</dbReference>
<dbReference type="RefSeq" id="WP_291794700.1">
    <property type="nucleotide sequence ID" value="NZ_BAAAPZ010000004.1"/>
</dbReference>
<dbReference type="PANTHER" id="PTHR30632">
    <property type="entry name" value="MOLYBDATE-BINDING PERIPLASMIC PROTEIN"/>
    <property type="match status" value="1"/>
</dbReference>
<organism evidence="5 6">
    <name type="scientific">Brevibacterium salitolerans</name>
    <dbReference type="NCBI Taxonomy" id="1403566"/>
    <lineage>
        <taxon>Bacteria</taxon>
        <taxon>Bacillati</taxon>
        <taxon>Actinomycetota</taxon>
        <taxon>Actinomycetes</taxon>
        <taxon>Micrococcales</taxon>
        <taxon>Brevibacteriaceae</taxon>
        <taxon>Brevibacterium</taxon>
    </lineage>
</organism>
<dbReference type="PANTHER" id="PTHR30632:SF0">
    <property type="entry name" value="SULFATE-BINDING PROTEIN"/>
    <property type="match status" value="1"/>
</dbReference>